<evidence type="ECO:0000256" key="1">
    <source>
        <dbReference type="SAM" id="Phobius"/>
    </source>
</evidence>
<feature type="transmembrane region" description="Helical" evidence="1">
    <location>
        <begin position="86"/>
        <end position="105"/>
    </location>
</feature>
<keyword evidence="3" id="KW-1185">Reference proteome</keyword>
<gene>
    <name evidence="2" type="ORF">K3166_03705</name>
</gene>
<keyword evidence="1" id="KW-0472">Membrane</keyword>
<organism evidence="2 3">
    <name type="scientific">Qipengyuania psychrotolerans</name>
    <dbReference type="NCBI Taxonomy" id="2867238"/>
    <lineage>
        <taxon>Bacteria</taxon>
        <taxon>Pseudomonadati</taxon>
        <taxon>Pseudomonadota</taxon>
        <taxon>Alphaproteobacteria</taxon>
        <taxon>Sphingomonadales</taxon>
        <taxon>Erythrobacteraceae</taxon>
        <taxon>Qipengyuania</taxon>
    </lineage>
</organism>
<evidence type="ECO:0000313" key="3">
    <source>
        <dbReference type="Proteomes" id="UP000824280"/>
    </source>
</evidence>
<proteinExistence type="predicted"/>
<evidence type="ECO:0000313" key="2">
    <source>
        <dbReference type="EMBL" id="QZD87812.1"/>
    </source>
</evidence>
<name>A0ABX8ZFM0_9SPHN</name>
<dbReference type="Proteomes" id="UP000824280">
    <property type="component" value="Chromosome"/>
</dbReference>
<accession>A0ABX8ZFM0</accession>
<dbReference type="InterPro" id="IPR009325">
    <property type="entry name" value="DUF983"/>
</dbReference>
<dbReference type="EMBL" id="CP081297">
    <property type="protein sequence ID" value="QZD87812.1"/>
    <property type="molecule type" value="Genomic_DNA"/>
</dbReference>
<keyword evidence="1" id="KW-1133">Transmembrane helix</keyword>
<feature type="transmembrane region" description="Helical" evidence="1">
    <location>
        <begin position="60"/>
        <end position="80"/>
    </location>
</feature>
<dbReference type="Pfam" id="PF06170">
    <property type="entry name" value="DUF983"/>
    <property type="match status" value="1"/>
</dbReference>
<reference evidence="2 3" key="1">
    <citation type="submission" date="2021-08" db="EMBL/GenBank/DDBJ databases">
        <title>Comparative Genomics Analysis of the Genus Qipengyuania Reveals Extensive Genetic Diversity and Metabolic Versatility, Including the Description of Fifteen Novel Species.</title>
        <authorList>
            <person name="Liu Y."/>
        </authorList>
    </citation>
    <scope>NUCLEOTIDE SEQUENCE [LARGE SCALE GENOMIC DNA]</scope>
    <source>
        <strain evidence="2 3">1XM2-8</strain>
    </source>
</reference>
<dbReference type="RefSeq" id="WP_221423347.1">
    <property type="nucleotide sequence ID" value="NZ_CP081297.1"/>
</dbReference>
<protein>
    <submittedName>
        <fullName evidence="2">DUF983 domain-containing protein</fullName>
    </submittedName>
</protein>
<sequence>MPSGSPEHEKGQPGIGQAALFGLCPKCGSKTMFAGMLAFADRCRVCSLDFSRFNVGDGPAALVTLAVGTITVALAIWLQLSVEPPLWVHAVLWIPLTLVLVIGMLRVTKAGLLASEYQNQAGEAGRIDP</sequence>
<keyword evidence="1" id="KW-0812">Transmembrane</keyword>